<name>A0A7W6R1T7_9HYPH</name>
<reference evidence="2 3" key="1">
    <citation type="submission" date="2020-08" db="EMBL/GenBank/DDBJ databases">
        <title>Genomic Encyclopedia of Type Strains, Phase IV (KMG-V): Genome sequencing to study the core and pangenomes of soil and plant-associated prokaryotes.</title>
        <authorList>
            <person name="Whitman W."/>
        </authorList>
    </citation>
    <scope>NUCLEOTIDE SEQUENCE [LARGE SCALE GENOMIC DNA]</scope>
    <source>
        <strain evidence="2 3">SEMIA 4089</strain>
    </source>
</reference>
<organism evidence="2 3">
    <name type="scientific">Rhizobium esperanzae</name>
    <dbReference type="NCBI Taxonomy" id="1967781"/>
    <lineage>
        <taxon>Bacteria</taxon>
        <taxon>Pseudomonadati</taxon>
        <taxon>Pseudomonadota</taxon>
        <taxon>Alphaproteobacteria</taxon>
        <taxon>Hyphomicrobiales</taxon>
        <taxon>Rhizobiaceae</taxon>
        <taxon>Rhizobium/Agrobacterium group</taxon>
        <taxon>Rhizobium</taxon>
    </lineage>
</organism>
<comment type="caution">
    <text evidence="2">The sequence shown here is derived from an EMBL/GenBank/DDBJ whole genome shotgun (WGS) entry which is preliminary data.</text>
</comment>
<dbReference type="AlphaFoldDB" id="A0A7W6R1T7"/>
<dbReference type="EMBL" id="JACIFY010000005">
    <property type="protein sequence ID" value="MBB4235309.1"/>
    <property type="molecule type" value="Genomic_DNA"/>
</dbReference>
<protein>
    <submittedName>
        <fullName evidence="2">Uncharacterized protein</fullName>
    </submittedName>
</protein>
<evidence type="ECO:0000313" key="2">
    <source>
        <dbReference type="EMBL" id="MBB4235309.1"/>
    </source>
</evidence>
<evidence type="ECO:0000313" key="3">
    <source>
        <dbReference type="Proteomes" id="UP000540909"/>
    </source>
</evidence>
<proteinExistence type="predicted"/>
<gene>
    <name evidence="2" type="ORF">GGD57_001871</name>
</gene>
<feature type="region of interest" description="Disordered" evidence="1">
    <location>
        <begin position="14"/>
        <end position="33"/>
    </location>
</feature>
<dbReference type="Proteomes" id="UP000540909">
    <property type="component" value="Unassembled WGS sequence"/>
</dbReference>
<accession>A0A7W6R1T7</accession>
<evidence type="ECO:0000256" key="1">
    <source>
        <dbReference type="SAM" id="MobiDB-lite"/>
    </source>
</evidence>
<sequence length="62" mass="7003">MKSDFGESMFWLAETGRDGDGSPQRVRPSKVKISRARQKPNSLLFFACIFRIVEPTNNEGKA</sequence>